<dbReference type="KEGG" id="pvo:PVOR_10069"/>
<evidence type="ECO:0000313" key="2">
    <source>
        <dbReference type="EMBL" id="EFU41883.1"/>
    </source>
</evidence>
<evidence type="ECO:0000256" key="1">
    <source>
        <dbReference type="SAM" id="MobiDB-lite"/>
    </source>
</evidence>
<comment type="caution">
    <text evidence="2">The sequence shown here is derived from an EMBL/GenBank/DDBJ whole genome shotgun (WGS) entry which is preliminary data.</text>
</comment>
<dbReference type="EMBL" id="ADHJ01000017">
    <property type="protein sequence ID" value="EFU41883.1"/>
    <property type="molecule type" value="Genomic_DNA"/>
</dbReference>
<dbReference type="AlphaFoldDB" id="A0A2R9SX37"/>
<organism evidence="2 3">
    <name type="scientific">Paenibacillus vortex V453</name>
    <dbReference type="NCBI Taxonomy" id="715225"/>
    <lineage>
        <taxon>Bacteria</taxon>
        <taxon>Bacillati</taxon>
        <taxon>Bacillota</taxon>
        <taxon>Bacilli</taxon>
        <taxon>Bacillales</taxon>
        <taxon>Paenibacillaceae</taxon>
        <taxon>Paenibacillus</taxon>
    </lineage>
</organism>
<proteinExistence type="predicted"/>
<name>A0A2R9SX37_9BACL</name>
<feature type="region of interest" description="Disordered" evidence="1">
    <location>
        <begin position="23"/>
        <end position="46"/>
    </location>
</feature>
<evidence type="ECO:0000313" key="3">
    <source>
        <dbReference type="Proteomes" id="UP000003094"/>
    </source>
</evidence>
<accession>A0A2R9SX37</accession>
<reference evidence="2 3" key="1">
    <citation type="journal article" date="2010" name="BMC Genomics">
        <title>Genome sequence of the pattern forming Paenibacillus vortex bacterium reveals potential for thriving in complex environments.</title>
        <authorList>
            <person name="Sirota-Madi A."/>
            <person name="Olender T."/>
            <person name="Helman Y."/>
            <person name="Ingham C."/>
            <person name="Brainis I."/>
            <person name="Roth D."/>
            <person name="Hagi E."/>
            <person name="Brodsky L."/>
            <person name="Leshkowitz D."/>
            <person name="Galatenko V."/>
            <person name="Nikolaev V."/>
            <person name="Mugasimangalam R.C."/>
            <person name="Bransburg-Zabary S."/>
            <person name="Gutnick D.L."/>
            <person name="Lancet D."/>
            <person name="Ben-Jacob E."/>
        </authorList>
    </citation>
    <scope>NUCLEOTIDE SEQUENCE [LARGE SCALE GENOMIC DNA]</scope>
    <source>
        <strain evidence="2 3">V453</strain>
    </source>
</reference>
<feature type="compositionally biased region" description="Basic and acidic residues" evidence="1">
    <location>
        <begin position="34"/>
        <end position="44"/>
    </location>
</feature>
<keyword evidence="3" id="KW-1185">Reference proteome</keyword>
<sequence length="64" mass="7354">MHHVLIPTRLLLRLSKHLVGGTQLIDKSNQSPNDENRESGKQQDDQSYFLSYRFTVHFISSGRG</sequence>
<dbReference type="Proteomes" id="UP000003094">
    <property type="component" value="Unassembled WGS sequence"/>
</dbReference>
<gene>
    <name evidence="2" type="ORF">PVOR_10069</name>
</gene>
<protein>
    <submittedName>
        <fullName evidence="2">Uncharacterized protein</fullName>
    </submittedName>
</protein>